<dbReference type="Gene3D" id="3.40.190.290">
    <property type="match status" value="1"/>
</dbReference>
<dbReference type="SUPFAM" id="SSF53850">
    <property type="entry name" value="Periplasmic binding protein-like II"/>
    <property type="match status" value="1"/>
</dbReference>
<comment type="similarity">
    <text evidence="1">Belongs to the LysR transcriptional regulatory family.</text>
</comment>
<dbReference type="InterPro" id="IPR050950">
    <property type="entry name" value="HTH-type_LysR_regulators"/>
</dbReference>
<dbReference type="Proteomes" id="UP000018418">
    <property type="component" value="Unassembled WGS sequence"/>
</dbReference>
<dbReference type="GO" id="GO:0005829">
    <property type="term" value="C:cytosol"/>
    <property type="evidence" value="ECO:0007669"/>
    <property type="project" value="TreeGrafter"/>
</dbReference>
<dbReference type="Gene3D" id="1.10.10.10">
    <property type="entry name" value="Winged helix-like DNA-binding domain superfamily/Winged helix DNA-binding domain"/>
    <property type="match status" value="1"/>
</dbReference>
<proteinExistence type="inferred from homology"/>
<dbReference type="Pfam" id="PF03466">
    <property type="entry name" value="LysR_substrate"/>
    <property type="match status" value="1"/>
</dbReference>
<keyword evidence="3" id="KW-0238">DNA-binding</keyword>
<evidence type="ECO:0000256" key="2">
    <source>
        <dbReference type="ARBA" id="ARBA00023015"/>
    </source>
</evidence>
<comment type="caution">
    <text evidence="6">The sequence shown here is derived from an EMBL/GenBank/DDBJ whole genome shotgun (WGS) entry which is preliminary data.</text>
</comment>
<dbReference type="InterPro" id="IPR036390">
    <property type="entry name" value="WH_DNA-bd_sf"/>
</dbReference>
<keyword evidence="4" id="KW-0804">Transcription</keyword>
<dbReference type="STRING" id="396323.VH98_06215"/>
<dbReference type="GO" id="GO:0003677">
    <property type="term" value="F:DNA binding"/>
    <property type="evidence" value="ECO:0007669"/>
    <property type="project" value="UniProtKB-KW"/>
</dbReference>
<dbReference type="InterPro" id="IPR036388">
    <property type="entry name" value="WH-like_DNA-bd_sf"/>
</dbReference>
<dbReference type="InterPro" id="IPR005119">
    <property type="entry name" value="LysR_subst-bd"/>
</dbReference>
<dbReference type="EMBL" id="AYEU01000016">
    <property type="protein sequence ID" value="ESK47126.1"/>
    <property type="molecule type" value="Genomic_DNA"/>
</dbReference>
<evidence type="ECO:0000256" key="1">
    <source>
        <dbReference type="ARBA" id="ARBA00009437"/>
    </source>
</evidence>
<evidence type="ECO:0000313" key="7">
    <source>
        <dbReference type="Proteomes" id="UP000018418"/>
    </source>
</evidence>
<accession>V2UE29</accession>
<reference evidence="6 7" key="1">
    <citation type="submission" date="2013-10" db="EMBL/GenBank/DDBJ databases">
        <title>The Genome Sequence of Acinetobacter brisouii CIP 110357.</title>
        <authorList>
            <consortium name="The Broad Institute Genomics Platform"/>
            <consortium name="The Broad Institute Genome Sequencing Center for Infectious Disease"/>
            <person name="Cerqueira G."/>
            <person name="Feldgarden M."/>
            <person name="Courvalin P."/>
            <person name="Grillot-Courvalin C."/>
            <person name="Clermont D."/>
            <person name="Rocha E."/>
            <person name="Yoon E.-J."/>
            <person name="Nemec A."/>
            <person name="Young S.K."/>
            <person name="Zeng Q."/>
            <person name="Gargeya S."/>
            <person name="Fitzgerald M."/>
            <person name="Abouelleil A."/>
            <person name="Alvarado L."/>
            <person name="Berlin A.M."/>
            <person name="Chapman S.B."/>
            <person name="Gainer-Dewar J."/>
            <person name="Goldberg J."/>
            <person name="Gnerre S."/>
            <person name="Griggs A."/>
            <person name="Gujja S."/>
            <person name="Hansen M."/>
            <person name="Howarth C."/>
            <person name="Imamovic A."/>
            <person name="Ireland A."/>
            <person name="Larimer J."/>
            <person name="McCowan C."/>
            <person name="Murphy C."/>
            <person name="Pearson M."/>
            <person name="Poon T.W."/>
            <person name="Priest M."/>
            <person name="Roberts A."/>
            <person name="Saif S."/>
            <person name="Shea T."/>
            <person name="Sykes S."/>
            <person name="Wortman J."/>
            <person name="Nusbaum C."/>
            <person name="Birren B."/>
        </authorList>
    </citation>
    <scope>NUCLEOTIDE SEQUENCE [LARGE SCALE GENOMIC DNA]</scope>
    <source>
        <strain evidence="6 7">CIP 110357</strain>
    </source>
</reference>
<dbReference type="SUPFAM" id="SSF46785">
    <property type="entry name" value="Winged helix' DNA-binding domain"/>
    <property type="match status" value="1"/>
</dbReference>
<name>V2UE29_9GAMM</name>
<evidence type="ECO:0000256" key="4">
    <source>
        <dbReference type="ARBA" id="ARBA00023163"/>
    </source>
</evidence>
<dbReference type="PANTHER" id="PTHR30419">
    <property type="entry name" value="HTH-TYPE TRANSCRIPTIONAL REGULATOR YBHD"/>
    <property type="match status" value="1"/>
</dbReference>
<dbReference type="Pfam" id="PF00126">
    <property type="entry name" value="HTH_1"/>
    <property type="match status" value="1"/>
</dbReference>
<dbReference type="AlphaFoldDB" id="V2UE29"/>
<organism evidence="6 7">
    <name type="scientific">Acinetobacter brisouii CIP 110357</name>
    <dbReference type="NCBI Taxonomy" id="1341683"/>
    <lineage>
        <taxon>Bacteria</taxon>
        <taxon>Pseudomonadati</taxon>
        <taxon>Pseudomonadota</taxon>
        <taxon>Gammaproteobacteria</taxon>
        <taxon>Moraxellales</taxon>
        <taxon>Moraxellaceae</taxon>
        <taxon>Acinetobacter</taxon>
    </lineage>
</organism>
<dbReference type="PANTHER" id="PTHR30419:SF2">
    <property type="entry name" value="LYSR FAMILY TRANSCRIPTIONAL REGULATOR"/>
    <property type="match status" value="1"/>
</dbReference>
<evidence type="ECO:0000256" key="3">
    <source>
        <dbReference type="ARBA" id="ARBA00023125"/>
    </source>
</evidence>
<keyword evidence="7" id="KW-1185">Reference proteome</keyword>
<evidence type="ECO:0000259" key="5">
    <source>
        <dbReference type="PROSITE" id="PS50931"/>
    </source>
</evidence>
<gene>
    <name evidence="6" type="ORF">P255_03009</name>
</gene>
<dbReference type="HOGENOM" id="CLU_039613_6_0_6"/>
<dbReference type="RefSeq" id="WP_004902999.1">
    <property type="nucleotide sequence ID" value="NZ_BBTI01000021.1"/>
</dbReference>
<protein>
    <recommendedName>
        <fullName evidence="5">HTH lysR-type domain-containing protein</fullName>
    </recommendedName>
</protein>
<evidence type="ECO:0000313" key="6">
    <source>
        <dbReference type="EMBL" id="ESK47126.1"/>
    </source>
</evidence>
<dbReference type="PROSITE" id="PS50931">
    <property type="entry name" value="HTH_LYSR"/>
    <property type="match status" value="1"/>
</dbReference>
<feature type="domain" description="HTH lysR-type" evidence="5">
    <location>
        <begin position="1"/>
        <end position="60"/>
    </location>
</feature>
<dbReference type="OrthoDB" id="9785974at2"/>
<sequence>MRLEVFDLELVLQIAKTGSLTQAAQQAAISLQAASERLKKIEQQFDIKLFSRHSSGMQLTFAGESFLEYAQEIVQRSHSLQQHMLQFSSQQKQQLCLWCNSSAQSEYLPKILPEYLLQNPQLQIELQEAESTDIVTALTQGTAQLGLVSSFFNTEHLQTLEFAEDPLVLICPMQHPLAHNTQINLADALHFAFIGLKQYHSLQQSIERQAQQLGYGIEYRLRLPSFSAIAQVVADGVGVAILPQRAAQQLQSLYPFHYIHLQGAWANRKLLLACRHFDELPVAYQHLSEFLMEKRALLAPI</sequence>
<dbReference type="InterPro" id="IPR000847">
    <property type="entry name" value="LysR_HTH_N"/>
</dbReference>
<dbReference type="GO" id="GO:0003700">
    <property type="term" value="F:DNA-binding transcription factor activity"/>
    <property type="evidence" value="ECO:0007669"/>
    <property type="project" value="InterPro"/>
</dbReference>
<keyword evidence="2" id="KW-0805">Transcription regulation</keyword>
<dbReference type="PATRIC" id="fig|1341683.3.peg.2970"/>